<dbReference type="InterPro" id="IPR001715">
    <property type="entry name" value="CH_dom"/>
</dbReference>
<dbReference type="AlphaFoldDB" id="A0A0X3PQ16"/>
<dbReference type="CDD" id="cd00160">
    <property type="entry name" value="RhoGEF"/>
    <property type="match status" value="1"/>
</dbReference>
<name>A0A0X3PQ16_SCHSO</name>
<dbReference type="PROSITE" id="PS50021">
    <property type="entry name" value="CH"/>
    <property type="match status" value="1"/>
</dbReference>
<dbReference type="Gene3D" id="1.10.418.10">
    <property type="entry name" value="Calponin-like domain"/>
    <property type="match status" value="1"/>
</dbReference>
<evidence type="ECO:0000259" key="3">
    <source>
        <dbReference type="PROSITE" id="PS50021"/>
    </source>
</evidence>
<dbReference type="GO" id="GO:0005085">
    <property type="term" value="F:guanyl-nucleotide exchange factor activity"/>
    <property type="evidence" value="ECO:0007669"/>
    <property type="project" value="UniProtKB-KW"/>
</dbReference>
<dbReference type="Gene3D" id="2.30.29.30">
    <property type="entry name" value="Pleckstrin-homology domain (PH domain)/Phosphotyrosine-binding domain (PTB)"/>
    <property type="match status" value="1"/>
</dbReference>
<accession>A0A0X3PQ16</accession>
<dbReference type="SMART" id="SM00325">
    <property type="entry name" value="RhoGEF"/>
    <property type="match status" value="1"/>
</dbReference>
<feature type="domain" description="Calponin-homology (CH)" evidence="3">
    <location>
        <begin position="26"/>
        <end position="147"/>
    </location>
</feature>
<dbReference type="SUPFAM" id="SSF48065">
    <property type="entry name" value="DBL homology domain (DH-domain)"/>
    <property type="match status" value="1"/>
</dbReference>
<dbReference type="PANTHER" id="PTHR45818:SF3">
    <property type="entry name" value="PROTEIN VAV"/>
    <property type="match status" value="1"/>
</dbReference>
<dbReference type="SUPFAM" id="SSF47576">
    <property type="entry name" value="Calponin-homology domain, CH-domain"/>
    <property type="match status" value="1"/>
</dbReference>
<keyword evidence="1" id="KW-0344">Guanine-nucleotide releasing factor</keyword>
<dbReference type="SUPFAM" id="SSF50729">
    <property type="entry name" value="PH domain-like"/>
    <property type="match status" value="1"/>
</dbReference>
<evidence type="ECO:0000256" key="1">
    <source>
        <dbReference type="ARBA" id="ARBA00022658"/>
    </source>
</evidence>
<dbReference type="InterPro" id="IPR035899">
    <property type="entry name" value="DBL_dom_sf"/>
</dbReference>
<evidence type="ECO:0000259" key="2">
    <source>
        <dbReference type="PROSITE" id="PS50010"/>
    </source>
</evidence>
<organism evidence="4">
    <name type="scientific">Schistocephalus solidus</name>
    <name type="common">Tapeworm</name>
    <dbReference type="NCBI Taxonomy" id="70667"/>
    <lineage>
        <taxon>Eukaryota</taxon>
        <taxon>Metazoa</taxon>
        <taxon>Spiralia</taxon>
        <taxon>Lophotrochozoa</taxon>
        <taxon>Platyhelminthes</taxon>
        <taxon>Cestoda</taxon>
        <taxon>Eucestoda</taxon>
        <taxon>Diphyllobothriidea</taxon>
        <taxon>Diphyllobothriidae</taxon>
        <taxon>Schistocephalus</taxon>
    </lineage>
</organism>
<dbReference type="Pfam" id="PF22697">
    <property type="entry name" value="SOS1_NGEF_PH"/>
    <property type="match status" value="1"/>
</dbReference>
<dbReference type="Gene3D" id="1.20.900.10">
    <property type="entry name" value="Dbl homology (DH) domain"/>
    <property type="match status" value="1"/>
</dbReference>
<dbReference type="PROSITE" id="PS50010">
    <property type="entry name" value="DH_2"/>
    <property type="match status" value="1"/>
</dbReference>
<gene>
    <name evidence="4" type="primary">VAV</name>
    <name evidence="4" type="ORF">TR92339</name>
</gene>
<proteinExistence type="predicted"/>
<protein>
    <submittedName>
        <fullName evidence="4">Proto-oncogene vav</fullName>
    </submittedName>
</protein>
<reference evidence="4" key="1">
    <citation type="submission" date="2016-01" db="EMBL/GenBank/DDBJ databases">
        <title>Reference transcriptome for the parasite Schistocephalus solidus: insights into the molecular evolution of parasitism.</title>
        <authorList>
            <person name="Hebert F.O."/>
            <person name="Grambauer S."/>
            <person name="Barber I."/>
            <person name="Landry C.R."/>
            <person name="Aubin-Horth N."/>
        </authorList>
    </citation>
    <scope>NUCLEOTIDE SEQUENCE</scope>
</reference>
<dbReference type="GO" id="GO:0016477">
    <property type="term" value="P:cell migration"/>
    <property type="evidence" value="ECO:0007669"/>
    <property type="project" value="TreeGrafter"/>
</dbReference>
<dbReference type="PROSITE" id="PS00741">
    <property type="entry name" value="DH_1"/>
    <property type="match status" value="1"/>
</dbReference>
<dbReference type="GO" id="GO:0005737">
    <property type="term" value="C:cytoplasm"/>
    <property type="evidence" value="ECO:0007669"/>
    <property type="project" value="TreeGrafter"/>
</dbReference>
<dbReference type="PANTHER" id="PTHR45818">
    <property type="entry name" value="PROTEIN VAV"/>
    <property type="match status" value="1"/>
</dbReference>
<dbReference type="InterPro" id="IPR055251">
    <property type="entry name" value="SOS1_NGEF_PH"/>
</dbReference>
<dbReference type="Pfam" id="PF00621">
    <property type="entry name" value="RhoGEF"/>
    <property type="match status" value="1"/>
</dbReference>
<dbReference type="InterPro" id="IPR000219">
    <property type="entry name" value="DH_dom"/>
</dbReference>
<sequence>MLEAAVSLEMSENLLDLESVTHKKEDEVWRQCAEWLFRCRVLPADHPALSTDANALILLQALMNGVSLCHLLSNLSDGEVDPLTMKDFSPRPQQSQFLCCQNIRLFTHLCSDEFGIANNYLIEPSDLYQAKNFGKVIELLSVLSFCPRAQKTGIPGFPSADIDLQAPHEYYNNLEEIAASMDDMEIEAKSHYADIDECTKEMIYDTIVHGGPKISHSSSAEEQSSTPRACCIREIVSTEKNYVDSLKMLLEKYKYPLMKVLSAQEIDEIFKYIEDLHTIHRDLLSNINLATSSTVNFLRLGEVFIKVRDRLLIYGEYCGHLQKAQTLVTEILRNDVEKKTKIEICQSQSENYSKFHLTELLAVPIQRVLKYHLLLEQLWKLTDDDHPEKAELAESFGCMRELAQTINEVKRDLDTLSSIDQIQASIVEITLPPGKKLSSYGRRQIDGELRVLNHQDSKSKIRHVFLFDKALLLCKTRGDVFTFMAAYHIVKGTPQEFALPAKKGGKFPYEFILPIAGDREEVALTFFRKIGGGESQLDACSDYGPRQPLSSRGKR</sequence>
<dbReference type="Pfam" id="PF00307">
    <property type="entry name" value="CH"/>
    <property type="match status" value="1"/>
</dbReference>
<dbReference type="GO" id="GO:0035556">
    <property type="term" value="P:intracellular signal transduction"/>
    <property type="evidence" value="ECO:0007669"/>
    <property type="project" value="InterPro"/>
</dbReference>
<dbReference type="InterPro" id="IPR036872">
    <property type="entry name" value="CH_dom_sf"/>
</dbReference>
<dbReference type="InterPro" id="IPR011993">
    <property type="entry name" value="PH-like_dom_sf"/>
</dbReference>
<dbReference type="InterPro" id="IPR001331">
    <property type="entry name" value="GDS_CDC24_CS"/>
</dbReference>
<feature type="domain" description="DH" evidence="2">
    <location>
        <begin position="227"/>
        <end position="409"/>
    </location>
</feature>
<dbReference type="CDD" id="cd21201">
    <property type="entry name" value="CH_VAV"/>
    <property type="match status" value="1"/>
</dbReference>
<dbReference type="EMBL" id="GEEE01013939">
    <property type="protein sequence ID" value="JAP49286.1"/>
    <property type="molecule type" value="Transcribed_RNA"/>
</dbReference>
<evidence type="ECO:0000313" key="4">
    <source>
        <dbReference type="EMBL" id="JAP49286.1"/>
    </source>
</evidence>